<dbReference type="Pfam" id="PF05958">
    <property type="entry name" value="tRNA_U5-meth_tr"/>
    <property type="match status" value="1"/>
</dbReference>
<dbReference type="PANTHER" id="PTHR11061:SF30">
    <property type="entry name" value="TRNA (URACIL(54)-C(5))-METHYLTRANSFERASE"/>
    <property type="match status" value="1"/>
</dbReference>
<feature type="active site" description="Nucleophile" evidence="4">
    <location>
        <position position="405"/>
    </location>
</feature>
<dbReference type="Gene3D" id="3.40.50.150">
    <property type="entry name" value="Vaccinia Virus protein VP39"/>
    <property type="match status" value="1"/>
</dbReference>
<dbReference type="Gene3D" id="2.40.50.1070">
    <property type="match status" value="1"/>
</dbReference>
<dbReference type="Pfam" id="PF01938">
    <property type="entry name" value="TRAM"/>
    <property type="match status" value="1"/>
</dbReference>
<dbReference type="PROSITE" id="PS51687">
    <property type="entry name" value="SAM_MT_RNA_M5U"/>
    <property type="match status" value="1"/>
</dbReference>
<feature type="binding site" evidence="4">
    <location>
        <position position="309"/>
    </location>
    <ligand>
        <name>S-adenosyl-L-methionine</name>
        <dbReference type="ChEBI" id="CHEBI:59789"/>
    </ligand>
</feature>
<reference evidence="7" key="1">
    <citation type="submission" date="2020-08" db="EMBL/GenBank/DDBJ databases">
        <title>Genome public.</title>
        <authorList>
            <person name="Liu C."/>
            <person name="Sun Q."/>
        </authorList>
    </citation>
    <scope>NUCLEOTIDE SEQUENCE</scope>
    <source>
        <strain evidence="7">BX21</strain>
    </source>
</reference>
<dbReference type="Proteomes" id="UP000601171">
    <property type="component" value="Unassembled WGS sequence"/>
</dbReference>
<evidence type="ECO:0000256" key="4">
    <source>
        <dbReference type="PROSITE-ProRule" id="PRU01024"/>
    </source>
</evidence>
<protein>
    <submittedName>
        <fullName evidence="7">23S rRNA (Uracil(1939)-C(5))-methyltransferase RlmD</fullName>
        <ecNumber evidence="7">2.1.1.190</ecNumber>
    </submittedName>
</protein>
<name>A0A926EQI0_9FIRM</name>
<feature type="active site" evidence="5">
    <location>
        <position position="405"/>
    </location>
</feature>
<dbReference type="InterPro" id="IPR030390">
    <property type="entry name" value="MeTrfase_TrmA_AS"/>
</dbReference>
<dbReference type="SUPFAM" id="SSF53335">
    <property type="entry name" value="S-adenosyl-L-methionine-dependent methyltransferases"/>
    <property type="match status" value="1"/>
</dbReference>
<dbReference type="PROSITE" id="PS01230">
    <property type="entry name" value="TRMA_1"/>
    <property type="match status" value="1"/>
</dbReference>
<evidence type="ECO:0000313" key="8">
    <source>
        <dbReference type="Proteomes" id="UP000601171"/>
    </source>
</evidence>
<evidence type="ECO:0000259" key="6">
    <source>
        <dbReference type="PROSITE" id="PS50926"/>
    </source>
</evidence>
<keyword evidence="1 4" id="KW-0489">Methyltransferase</keyword>
<dbReference type="CDD" id="cd02440">
    <property type="entry name" value="AdoMet_MTases"/>
    <property type="match status" value="1"/>
</dbReference>
<evidence type="ECO:0000256" key="3">
    <source>
        <dbReference type="ARBA" id="ARBA00022691"/>
    </source>
</evidence>
<accession>A0A926EQI0</accession>
<dbReference type="Gene3D" id="2.40.50.140">
    <property type="entry name" value="Nucleic acid-binding proteins"/>
    <property type="match status" value="1"/>
</dbReference>
<keyword evidence="2 4" id="KW-0808">Transferase</keyword>
<comment type="similarity">
    <text evidence="4">Belongs to the class I-like SAM-binding methyltransferase superfamily. RNA M5U methyltransferase family.</text>
</comment>
<dbReference type="FunFam" id="3.40.50.150:FF:000009">
    <property type="entry name" value="23S rRNA (Uracil(1939)-C(5))-methyltransferase RlmD"/>
    <property type="match status" value="1"/>
</dbReference>
<dbReference type="GO" id="GO:0070475">
    <property type="term" value="P:rRNA base methylation"/>
    <property type="evidence" value="ECO:0007669"/>
    <property type="project" value="TreeGrafter"/>
</dbReference>
<dbReference type="AlphaFoldDB" id="A0A926EQI0"/>
<dbReference type="EMBL" id="JACRTG010000001">
    <property type="protein sequence ID" value="MBC8586655.1"/>
    <property type="molecule type" value="Genomic_DNA"/>
</dbReference>
<dbReference type="PANTHER" id="PTHR11061">
    <property type="entry name" value="RNA M5U METHYLTRANSFERASE"/>
    <property type="match status" value="1"/>
</dbReference>
<dbReference type="FunFam" id="2.40.50.1070:FF:000003">
    <property type="entry name" value="23S rRNA (Uracil-5-)-methyltransferase RumA"/>
    <property type="match status" value="1"/>
</dbReference>
<dbReference type="InterPro" id="IPR029063">
    <property type="entry name" value="SAM-dependent_MTases_sf"/>
</dbReference>
<dbReference type="EC" id="2.1.1.190" evidence="7"/>
<feature type="domain" description="TRAM" evidence="6">
    <location>
        <begin position="2"/>
        <end position="60"/>
    </location>
</feature>
<feature type="binding site" evidence="4">
    <location>
        <position position="280"/>
    </location>
    <ligand>
        <name>S-adenosyl-L-methionine</name>
        <dbReference type="ChEBI" id="CHEBI:59789"/>
    </ligand>
</feature>
<keyword evidence="3 4" id="KW-0949">S-adenosyl-L-methionine</keyword>
<dbReference type="NCBIfam" id="TIGR00479">
    <property type="entry name" value="rumA"/>
    <property type="match status" value="1"/>
</dbReference>
<feature type="binding site" evidence="4">
    <location>
        <position position="378"/>
    </location>
    <ligand>
        <name>S-adenosyl-L-methionine</name>
        <dbReference type="ChEBI" id="CHEBI:59789"/>
    </ligand>
</feature>
<evidence type="ECO:0000313" key="7">
    <source>
        <dbReference type="EMBL" id="MBC8586655.1"/>
    </source>
</evidence>
<dbReference type="InterPro" id="IPR010280">
    <property type="entry name" value="U5_MeTrfase_fam"/>
</dbReference>
<dbReference type="GO" id="GO:0070041">
    <property type="term" value="F:rRNA (uridine-C5-)-methyltransferase activity"/>
    <property type="evidence" value="ECO:0007669"/>
    <property type="project" value="TreeGrafter"/>
</dbReference>
<dbReference type="RefSeq" id="WP_262428117.1">
    <property type="nucleotide sequence ID" value="NZ_JACRTG010000001.1"/>
</dbReference>
<proteinExistence type="inferred from homology"/>
<dbReference type="InterPro" id="IPR012340">
    <property type="entry name" value="NA-bd_OB-fold"/>
</dbReference>
<evidence type="ECO:0000256" key="5">
    <source>
        <dbReference type="PROSITE-ProRule" id="PRU10015"/>
    </source>
</evidence>
<evidence type="ECO:0000256" key="1">
    <source>
        <dbReference type="ARBA" id="ARBA00022603"/>
    </source>
</evidence>
<evidence type="ECO:0000256" key="2">
    <source>
        <dbReference type="ARBA" id="ARBA00022679"/>
    </source>
</evidence>
<sequence length="554" mass="63302">MGFNIGDILQGEILDFTHEGNGVLKVNNFTFFIPNGVIGDKVEFKITELKKNFGIGSIVNLIEPSKDRVIDMDIESGEIPLINYDYKKQLEWKKHKVEMDLMKFAGLSNININDTIAMDNPYRYRNHTQIPVGNKNGKTVIGFYAKGSHDVVDMRDSILQPEIADEILNVIREWINKCNIKPYDSKSNKGELKHIGIRTNIDNQAMVIMVTATDYLPKSDELIKMLKSEVKEVISIYHNINNMKSAPTYGRKYIKLYGEDRLIDYLGKFKFKISPNSFFQVNRTQAEILYDKAIEFLDLHSEDEVFDIYCGIGTISLYIANKAKKVYGIESVKSAIDDAKENAMLNNIDNVEFIVGKAEEVFPKLTNEGVRGNKVVVDPPRKGCEKEVLEAIVKLNPERVVYVSCNPTTMARDVKYLLDNGYEIKEVQPVDMFPHTSNVETVVSLSHKKADTHININVEFGDDKGQIPIDEIARKAEEYRPSERVTYKMIQEYIESKYNFKVHTAYIAEVKRDLGLPMYDAPNAVEELKHERKHPTPEKVEAIKDALRHFGVIQ</sequence>
<feature type="binding site" evidence="4">
    <location>
        <position position="330"/>
    </location>
    <ligand>
        <name>S-adenosyl-L-methionine</name>
        <dbReference type="ChEBI" id="CHEBI:59789"/>
    </ligand>
</feature>
<dbReference type="InterPro" id="IPR002792">
    <property type="entry name" value="TRAM_dom"/>
</dbReference>
<gene>
    <name evidence="7" type="primary">rlmD</name>
    <name evidence="7" type="ORF">H8707_00150</name>
</gene>
<keyword evidence="8" id="KW-1185">Reference proteome</keyword>
<comment type="caution">
    <text evidence="7">The sequence shown here is derived from an EMBL/GenBank/DDBJ whole genome shotgun (WGS) entry which is preliminary data.</text>
</comment>
<dbReference type="SUPFAM" id="SSF50249">
    <property type="entry name" value="Nucleic acid-binding proteins"/>
    <property type="match status" value="1"/>
</dbReference>
<dbReference type="PROSITE" id="PS50926">
    <property type="entry name" value="TRAM"/>
    <property type="match status" value="1"/>
</dbReference>
<organism evidence="7 8">
    <name type="scientific">Paratissierella segnis</name>
    <dbReference type="NCBI Taxonomy" id="2763679"/>
    <lineage>
        <taxon>Bacteria</taxon>
        <taxon>Bacillati</taxon>
        <taxon>Bacillota</taxon>
        <taxon>Tissierellia</taxon>
        <taxon>Tissierellales</taxon>
        <taxon>Tissierellaceae</taxon>
        <taxon>Paratissierella</taxon>
    </lineage>
</organism>